<dbReference type="Proteomes" id="UP001143856">
    <property type="component" value="Unassembled WGS sequence"/>
</dbReference>
<name>A0ACC1NZL5_9PEZI</name>
<gene>
    <name evidence="1" type="ORF">NUW58_g5857</name>
</gene>
<organism evidence="1 2">
    <name type="scientific">Xylaria curta</name>
    <dbReference type="NCBI Taxonomy" id="42375"/>
    <lineage>
        <taxon>Eukaryota</taxon>
        <taxon>Fungi</taxon>
        <taxon>Dikarya</taxon>
        <taxon>Ascomycota</taxon>
        <taxon>Pezizomycotina</taxon>
        <taxon>Sordariomycetes</taxon>
        <taxon>Xylariomycetidae</taxon>
        <taxon>Xylariales</taxon>
        <taxon>Xylariaceae</taxon>
        <taxon>Xylaria</taxon>
    </lineage>
</organism>
<keyword evidence="2" id="KW-1185">Reference proteome</keyword>
<dbReference type="EMBL" id="JAPDGR010001219">
    <property type="protein sequence ID" value="KAJ2984822.1"/>
    <property type="molecule type" value="Genomic_DNA"/>
</dbReference>
<proteinExistence type="predicted"/>
<evidence type="ECO:0000313" key="2">
    <source>
        <dbReference type="Proteomes" id="UP001143856"/>
    </source>
</evidence>
<reference evidence="1" key="1">
    <citation type="submission" date="2022-10" db="EMBL/GenBank/DDBJ databases">
        <title>Genome Sequence of Xylaria curta.</title>
        <authorList>
            <person name="Buettner E."/>
        </authorList>
    </citation>
    <scope>NUCLEOTIDE SEQUENCE</scope>
    <source>
        <strain evidence="1">Babe10</strain>
    </source>
</reference>
<comment type="caution">
    <text evidence="1">The sequence shown here is derived from an EMBL/GenBank/DDBJ whole genome shotgun (WGS) entry which is preliminary data.</text>
</comment>
<accession>A0ACC1NZL5</accession>
<evidence type="ECO:0000313" key="1">
    <source>
        <dbReference type="EMBL" id="KAJ2984822.1"/>
    </source>
</evidence>
<protein>
    <submittedName>
        <fullName evidence="1">Uncharacterized protein</fullName>
    </submittedName>
</protein>
<sequence length="517" mass="57211">MDTTLEKAGVKTQDSTDNASTSPDSTLPRKQLWRYETGYFLSTFAIGSPFASFVTYVGFQLQIIGYVIGHAPEEVSGSGCLPTATSCRVPFAGSGDVNLTSYILYLNAIIYALSGGLTLIVSGIGDYLNYQREQYVVQLIIYGILCLPIASLRGSDLNTFNALSALYVVFNVIGFIAGAWQSVFIPYVMNKSEEMESQSSQQSLNNNEDLGKRAIEDGVRMGVWGSNGLSAGQISLFVISIGLTFASESYAGLYTTTAAGALCIVLSLVAWPLLPAPRPKSRQEAKSIRTWLMLPLRTFLLLWRQIWTYPECFKWLLAYTVYTDTVFAFSSVTSQLFNLNIRPSLREFTYYSLVQPVAAILSATAFMYLRPVMKRYIGLTLRYWTVFCYALTCFCALWCAIGISPSASIGFKHRWEFYFFQALQSIAGGISGVIFKVLFSRLFPKGNEIQFFGFQLVLSLGTVWIPQIVNGPIVDATNNLRLPAVVSSVILFLCVVLALFVDEEKGMRQVGHESTGD</sequence>